<feature type="domain" description="Ig-like" evidence="1">
    <location>
        <begin position="426"/>
        <end position="514"/>
    </location>
</feature>
<dbReference type="PANTHER" id="PTHR46013:SF7">
    <property type="entry name" value="IG-LIKE DOMAIN-CONTAINING PROTEIN"/>
    <property type="match status" value="1"/>
</dbReference>
<dbReference type="InterPro" id="IPR013783">
    <property type="entry name" value="Ig-like_fold"/>
</dbReference>
<name>A0A1X7TI33_AMPQE</name>
<dbReference type="InterPro" id="IPR003598">
    <property type="entry name" value="Ig_sub2"/>
</dbReference>
<feature type="domain" description="Ig-like" evidence="1">
    <location>
        <begin position="935"/>
        <end position="1028"/>
    </location>
</feature>
<dbReference type="InterPro" id="IPR013151">
    <property type="entry name" value="Immunoglobulin_dom"/>
</dbReference>
<dbReference type="STRING" id="400682.A0A1X7TI33"/>
<feature type="domain" description="Ig-like" evidence="1">
    <location>
        <begin position="1467"/>
        <end position="1547"/>
    </location>
</feature>
<evidence type="ECO:0000313" key="2">
    <source>
        <dbReference type="EnsemblMetazoa" id="Aqu2.1.14370_001"/>
    </source>
</evidence>
<dbReference type="SMART" id="SM00408">
    <property type="entry name" value="IGc2"/>
    <property type="match status" value="7"/>
</dbReference>
<dbReference type="PANTHER" id="PTHR46013">
    <property type="entry name" value="VASCULAR CELL ADHESION MOLECULE 1"/>
    <property type="match status" value="1"/>
</dbReference>
<dbReference type="eggNOG" id="KOG0613">
    <property type="taxonomic scope" value="Eukaryota"/>
</dbReference>
<dbReference type="CDD" id="cd00096">
    <property type="entry name" value="Ig"/>
    <property type="match status" value="2"/>
</dbReference>
<feature type="domain" description="Ig-like" evidence="1">
    <location>
        <begin position="656"/>
        <end position="735"/>
    </location>
</feature>
<reference evidence="2" key="1">
    <citation type="submission" date="2017-05" db="UniProtKB">
        <authorList>
            <consortium name="EnsemblMetazoa"/>
        </authorList>
    </citation>
    <scope>IDENTIFICATION</scope>
</reference>
<accession>A0A1X7TI33</accession>
<dbReference type="Pfam" id="PF13895">
    <property type="entry name" value="Ig_2"/>
    <property type="match status" value="1"/>
</dbReference>
<feature type="domain" description="Ig-like" evidence="1">
    <location>
        <begin position="1581"/>
        <end position="1674"/>
    </location>
</feature>
<dbReference type="Gene3D" id="2.60.40.10">
    <property type="entry name" value="Immunoglobulins"/>
    <property type="match status" value="9"/>
</dbReference>
<proteinExistence type="predicted"/>
<dbReference type="InterPro" id="IPR007110">
    <property type="entry name" value="Ig-like_dom"/>
</dbReference>
<feature type="domain" description="Ig-like" evidence="1">
    <location>
        <begin position="757"/>
        <end position="834"/>
    </location>
</feature>
<dbReference type="OrthoDB" id="6151406at2759"/>
<dbReference type="InParanoid" id="A0A1X7TI33"/>
<feature type="domain" description="Ig-like" evidence="1">
    <location>
        <begin position="536"/>
        <end position="644"/>
    </location>
</feature>
<organism evidence="2">
    <name type="scientific">Amphimedon queenslandica</name>
    <name type="common">Sponge</name>
    <dbReference type="NCBI Taxonomy" id="400682"/>
    <lineage>
        <taxon>Eukaryota</taxon>
        <taxon>Metazoa</taxon>
        <taxon>Porifera</taxon>
        <taxon>Demospongiae</taxon>
        <taxon>Heteroscleromorpha</taxon>
        <taxon>Haplosclerida</taxon>
        <taxon>Niphatidae</taxon>
        <taxon>Amphimedon</taxon>
    </lineage>
</organism>
<feature type="domain" description="Ig-like" evidence="1">
    <location>
        <begin position="1355"/>
        <end position="1458"/>
    </location>
</feature>
<dbReference type="Pfam" id="PF13927">
    <property type="entry name" value="Ig_3"/>
    <property type="match status" value="2"/>
</dbReference>
<protein>
    <recommendedName>
        <fullName evidence="1">Ig-like domain-containing protein</fullName>
    </recommendedName>
</protein>
<feature type="domain" description="Ig-like" evidence="1">
    <location>
        <begin position="1695"/>
        <end position="1794"/>
    </location>
</feature>
<evidence type="ECO:0000259" key="1">
    <source>
        <dbReference type="PROSITE" id="PS50835"/>
    </source>
</evidence>
<sequence length="1840" mass="202991">MIETNPSDCSTQSQVITFRIKAIYISSVTVVPTSIFSSIKSTAVLTCTVNLNTGIGPDTSFISHYWYQYSTDISNRSTPLMINDDNTFIMRVMTNTVHLILSNIYHQLECHIATNTDINITNTDINSIVNVSWYRDNGNENRLVSDSEAVSILPVVSVNDTSFISTLRFSPIASSTPVSTLGNYTCVAWIGEQSVKSMASNNVQVMRKINNSRDVVSMSLNEYTAGDSFNATCMITAHQLSPPIATKGTVNIIYNDSIIKSGVMYIGATGSHKQSLNISFTNLKLSQSGEYMCSYNRSNNSFVQASDYKSTTTKLNIKIPTSSISLAHSPKESYYKVTEPNLTLVDVETTAIVKWDFSKNISQQYSIHPYNEYFNYTLTNIKLSDAGEYSCTYYLNSTIDNPYVIPSDVRTGVTNVIIKIPSAVNPSITQLNSYYTVGDSISLICSVTYPHSPLIDIATNVNIQWLDSSNHTLHSYTGINNNTEHTISYTINNVSLSDAGQYTCQYNISSTNHSFVLPSDNIRASVNVTVNGTIKPPILIAISSSSLILSWSPPTTHQSIPIIGYNYTCIVCSNTIIPLKQSYNNLTTVFPGDCVILHCTLNDTVQWELNGTHISNDTHYSINTTSGTLTIQEVRSNDTGNYTCGSGSISLIAQIPDIIVTGQYTNLTVGSSVSINCTTMPSIPNSVIKWYSLSSFNTDSNELIIDPVMLSHNDNTFTCVVSSNLLAMNLTESITISVLDTNVSSVTVQSLSSYVIGDDVSIVCTISLANAIGPDVSSLVVNWFKNNEMITDDIIINGSSSTFNSTLTLTQVSPTDAGVYTCNASINGSDSVISDLKPLCLKVNKTLSSVTEELSLGQNYSIDCIIGPVPTGVSVSWLLTNGSIYSNNNTLMIPSILPSHNNTQYTCTIMIETNPPHCSTQAQVITFIGKAAYIDSVIVFPSSIISFINSSVLLTCIISFNTEIGPDTSFVSHYWYQYSIDISNRSTPLMINGDSKSLVTTLNITSVQLSDAGEYQCKASINTSNTVVNKRSHLCIQVPVINISFDADLRLGDIREYDCTLGYNYAYRNPFHCPFQQANLSVTVKDTFIRTVVTNTGSPITSSTPVSTLGIYTCVAWIGEQFDRNKISNNVQVMMKINNSRDVVSMSLLNEYTAGDSFNATCMITAYQLSPPIATKGTIDILYNNSIIKSRVFDIGPTDSHRPFLNIFFTNFKLSQSGEYTCSYIRSNNSSFVQLNESKSASSELNIKIPFSSISLVQSPKESYYKVTEPDLTLIDVKTTAMIKWDGINISQQYFIHPYNKYFNYTLTNIKLSDAGEYSCTYYLNSTTNNPYIIPSDVRTGVTNITIKTPNGVSPLITQFKPYYSVGDSISLICSVIYPDSPLIDIATNVNIQWLFSSNHTLHSYTGINNNTEHTISYTINNVSLSDAGQYTCQYNISSTNHSFVLPSDNMRTSTNVSVKIPNDKVPVINLIPHQSVYDAGSDITLSCSVTYPYSSYIDFNTNLTLQWFNSSNHTLNSSTITNDYNGHTLTYTISNARLSDAGQYTCSFFINTKSTPYIVTSNSTANFITINITIPNVITPYILVHPSKSYYNVNDNITLSCTIHYPTNHLIDVNATVNIQWLNYNYSLDSYRYELNDHSEYSFNYTISSLKLPDAGQYTCSFFINATMSTSITRSRTNYNFTSIIVKIPNGEGPSVTQLKPYYRVGDNINLICSATYPSHITTNVNIQWLNSSNHILHSYTGINNNTEHTISYTINNVSLSDAGQYTCQYSISSTNHSFVLPSDNMRTSVNVTVNGISTVKPPKLIVISSFSLILSWSPPTTHQSIPIIGYNYTCIGIN</sequence>
<feature type="domain" description="Ig-like" evidence="1">
    <location>
        <begin position="102"/>
        <end position="188"/>
    </location>
</feature>
<dbReference type="SUPFAM" id="SSF48726">
    <property type="entry name" value="Immunoglobulin"/>
    <property type="match status" value="10"/>
</dbReference>
<dbReference type="InterPro" id="IPR003599">
    <property type="entry name" value="Ig_sub"/>
</dbReference>
<dbReference type="InterPro" id="IPR036179">
    <property type="entry name" value="Ig-like_dom_sf"/>
</dbReference>
<dbReference type="Pfam" id="PF00047">
    <property type="entry name" value="ig"/>
    <property type="match status" value="3"/>
</dbReference>
<feature type="domain" description="Ig-like" evidence="1">
    <location>
        <begin position="838"/>
        <end position="909"/>
    </location>
</feature>
<dbReference type="PROSITE" id="PS50835">
    <property type="entry name" value="IG_LIKE"/>
    <property type="match status" value="11"/>
</dbReference>
<dbReference type="EnsemblMetazoa" id="Aqu2.1.14370_001">
    <property type="protein sequence ID" value="Aqu2.1.14370_001"/>
    <property type="gene ID" value="Aqu2.1.14370"/>
</dbReference>
<dbReference type="SMART" id="SM00409">
    <property type="entry name" value="IG"/>
    <property type="match status" value="15"/>
</dbReference>